<organism evidence="2 3">
    <name type="scientific">Dryococelus australis</name>
    <dbReference type="NCBI Taxonomy" id="614101"/>
    <lineage>
        <taxon>Eukaryota</taxon>
        <taxon>Metazoa</taxon>
        <taxon>Ecdysozoa</taxon>
        <taxon>Arthropoda</taxon>
        <taxon>Hexapoda</taxon>
        <taxon>Insecta</taxon>
        <taxon>Pterygota</taxon>
        <taxon>Neoptera</taxon>
        <taxon>Polyneoptera</taxon>
        <taxon>Phasmatodea</taxon>
        <taxon>Verophasmatodea</taxon>
        <taxon>Anareolatae</taxon>
        <taxon>Phasmatidae</taxon>
        <taxon>Eurycanthinae</taxon>
        <taxon>Dryococelus</taxon>
    </lineage>
</organism>
<dbReference type="EMBL" id="JARBHB010000010">
    <property type="protein sequence ID" value="KAJ8874385.1"/>
    <property type="molecule type" value="Genomic_DNA"/>
</dbReference>
<keyword evidence="3" id="KW-1185">Reference proteome</keyword>
<dbReference type="Pfam" id="PF25273">
    <property type="entry name" value="DUF7869"/>
    <property type="match status" value="1"/>
</dbReference>
<proteinExistence type="predicted"/>
<reference evidence="2 3" key="1">
    <citation type="submission" date="2023-02" db="EMBL/GenBank/DDBJ databases">
        <title>LHISI_Scaffold_Assembly.</title>
        <authorList>
            <person name="Stuart O.P."/>
            <person name="Cleave R."/>
            <person name="Magrath M.J.L."/>
            <person name="Mikheyev A.S."/>
        </authorList>
    </citation>
    <scope>NUCLEOTIDE SEQUENCE [LARGE SCALE GENOMIC DNA]</scope>
    <source>
        <strain evidence="2">Daus_M_001</strain>
        <tissue evidence="2">Leg muscle</tissue>
    </source>
</reference>
<dbReference type="Proteomes" id="UP001159363">
    <property type="component" value="Chromosome 9"/>
</dbReference>
<name>A0ABQ9GQT1_9NEOP</name>
<accession>A0ABQ9GQT1</accession>
<evidence type="ECO:0000313" key="2">
    <source>
        <dbReference type="EMBL" id="KAJ8874385.1"/>
    </source>
</evidence>
<evidence type="ECO:0000313" key="3">
    <source>
        <dbReference type="Proteomes" id="UP001159363"/>
    </source>
</evidence>
<gene>
    <name evidence="2" type="ORF">PR048_025234</name>
</gene>
<comment type="caution">
    <text evidence="2">The sequence shown here is derived from an EMBL/GenBank/DDBJ whole genome shotgun (WGS) entry which is preliminary data.</text>
</comment>
<protein>
    <recommendedName>
        <fullName evidence="1">DUF7869 domain-containing protein</fullName>
    </recommendedName>
</protein>
<evidence type="ECO:0000259" key="1">
    <source>
        <dbReference type="Pfam" id="PF25273"/>
    </source>
</evidence>
<dbReference type="InterPro" id="IPR057191">
    <property type="entry name" value="DUF7869"/>
</dbReference>
<sequence>MYDLFKESHPNIKYSRSLYRDIFRSEFNLTFCPPRSESCSYCDELYIHLVAAETEEEQKRISAQSTLQHRKAKTAYKVLHEDVVMYCSVQHFIIPLCFTYNQFVHNMGTKKPFIFVWNESVAKLGSSGVTACILKYTEMHFEPLKVGETVSLVVWSDRRIAQNNNWRCVALYHYLIEKKYFTTIDQKFLVSGHCFLLCDRDFALIERRKKKKSTVYHSKQWLEVIVNASPAFSAYYMDKENFIDLSAIEGMFKKQPDFKITSFHWIQFSSEERNTVQTRVSHNTLQPCHSYVTRPLPRGRKHLRPLSTVLPQLYEEAIAIKKAKKKKLARHM</sequence>
<feature type="domain" description="DUF7869" evidence="1">
    <location>
        <begin position="108"/>
        <end position="228"/>
    </location>
</feature>